<dbReference type="InterPro" id="IPR002789">
    <property type="entry name" value="HerA_central"/>
</dbReference>
<dbReference type="Gene3D" id="3.40.50.300">
    <property type="entry name" value="P-loop containing nucleotide triphosphate hydrolases"/>
    <property type="match status" value="1"/>
</dbReference>
<dbReference type="PATRIC" id="fig|1254432.3.peg.9194"/>
<dbReference type="PANTHER" id="PTHR42957">
    <property type="entry name" value="HELICASE MJ1565-RELATED"/>
    <property type="match status" value="1"/>
</dbReference>
<name>S4YBU2_SORCE</name>
<feature type="coiled-coil region" evidence="1">
    <location>
        <begin position="325"/>
        <end position="359"/>
    </location>
</feature>
<dbReference type="KEGG" id="scu:SCE1572_40695"/>
<dbReference type="STRING" id="1254432.SCE1572_40695"/>
<feature type="compositionally biased region" description="Low complexity" evidence="2">
    <location>
        <begin position="388"/>
        <end position="401"/>
    </location>
</feature>
<dbReference type="InterPro" id="IPR027417">
    <property type="entry name" value="P-loop_NTPase"/>
</dbReference>
<reference evidence="4 5" key="1">
    <citation type="journal article" date="2013" name="Sci. Rep.">
        <title>Extraordinary expansion of a Sorangium cellulosum genome from an alkaline milieu.</title>
        <authorList>
            <person name="Han K."/>
            <person name="Li Z.F."/>
            <person name="Peng R."/>
            <person name="Zhu L.P."/>
            <person name="Zhou T."/>
            <person name="Wang L.G."/>
            <person name="Li S.G."/>
            <person name="Zhang X.B."/>
            <person name="Hu W."/>
            <person name="Wu Z.H."/>
            <person name="Qin N."/>
            <person name="Li Y.Z."/>
        </authorList>
    </citation>
    <scope>NUCLEOTIDE SEQUENCE [LARGE SCALE GENOMIC DNA]</scope>
    <source>
        <strain evidence="4 5">So0157-2</strain>
    </source>
</reference>
<evidence type="ECO:0000313" key="5">
    <source>
        <dbReference type="Proteomes" id="UP000014803"/>
    </source>
</evidence>
<dbReference type="SUPFAM" id="SSF52540">
    <property type="entry name" value="P-loop containing nucleoside triphosphate hydrolases"/>
    <property type="match status" value="1"/>
</dbReference>
<dbReference type="Proteomes" id="UP000014803">
    <property type="component" value="Chromosome"/>
</dbReference>
<evidence type="ECO:0000259" key="3">
    <source>
        <dbReference type="Pfam" id="PF01935"/>
    </source>
</evidence>
<proteinExistence type="predicted"/>
<evidence type="ECO:0000256" key="1">
    <source>
        <dbReference type="SAM" id="Coils"/>
    </source>
</evidence>
<dbReference type="InterPro" id="IPR008571">
    <property type="entry name" value="HerA-like"/>
</dbReference>
<feature type="region of interest" description="Disordered" evidence="2">
    <location>
        <begin position="381"/>
        <end position="413"/>
    </location>
</feature>
<gene>
    <name evidence="4" type="ORF">SCE1572_40695</name>
</gene>
<organism evidence="4 5">
    <name type="scientific">Sorangium cellulosum So0157-2</name>
    <dbReference type="NCBI Taxonomy" id="1254432"/>
    <lineage>
        <taxon>Bacteria</taxon>
        <taxon>Pseudomonadati</taxon>
        <taxon>Myxococcota</taxon>
        <taxon>Polyangia</taxon>
        <taxon>Polyangiales</taxon>
        <taxon>Polyangiaceae</taxon>
        <taxon>Sorangium</taxon>
    </lineage>
</organism>
<dbReference type="AlphaFoldDB" id="S4YBU2"/>
<feature type="domain" description="Helicase HerA central" evidence="3">
    <location>
        <begin position="54"/>
        <end position="99"/>
    </location>
</feature>
<dbReference type="OrthoDB" id="9768060at2"/>
<keyword evidence="1" id="KW-0175">Coiled coil</keyword>
<dbReference type="Pfam" id="PF01935">
    <property type="entry name" value="DUF87"/>
    <property type="match status" value="1"/>
</dbReference>
<dbReference type="RefSeq" id="WP_020740008.1">
    <property type="nucleotide sequence ID" value="NC_021658.1"/>
</dbReference>
<dbReference type="EMBL" id="CP003969">
    <property type="protein sequence ID" value="AGP40278.1"/>
    <property type="molecule type" value="Genomic_DNA"/>
</dbReference>
<sequence>MPPARLARPAALAYSPPASATSPEPHGGDPLSPILSLCHGYRLDLSDYARTGLRVGIWASSGRGKSFGVGVFCEELLAAGIPVVAIDPEGELHTLRERFRALVLGGAHADLPLSSRERAAELALARVLDEGLGLVVDLSDQPTSRAQQEAALPFLERLWALLSERRAPAAVVVEEVHLFAPQSGASLTSEILHRLAKQGRKRGVLLVVASQRTQAVSKELMSQLNFPAIGGFEIERDYDAVKALVDGHPFEEFRALPSGEFYLPAVGRFERWRARHTAHGGDAPSWTGEAGGAPRIADAALSTLIDELRAALAGEIARPAAPDPSAALRTEIRRLKQQLEQADEARRAAEAEAERLRTALQVAGIVKVVIQNEIVARAGQSDGARPQAAHGPGALAAHVPGAPAPHVPGAPAAHVPGALAAPIPGAPRSHLPASPAAPLAPASGGAAVKVAARPSSPSLRDLAMPPAALLQARGVQRMVSAARSHARRRSPRSGAHVALAAKLLAGGAALTAEELAARGGSRSQVEIRRAARALAALAHAGFASVQGGRHALNEAAVLRALQIG</sequence>
<dbReference type="HOGENOM" id="CLU_483039_0_0_7"/>
<evidence type="ECO:0000313" key="4">
    <source>
        <dbReference type="EMBL" id="AGP40278.1"/>
    </source>
</evidence>
<evidence type="ECO:0000256" key="2">
    <source>
        <dbReference type="SAM" id="MobiDB-lite"/>
    </source>
</evidence>
<protein>
    <recommendedName>
        <fullName evidence="3">Helicase HerA central domain-containing protein</fullName>
    </recommendedName>
</protein>
<accession>S4YBU2</accession>
<dbReference type="PANTHER" id="PTHR42957:SF1">
    <property type="entry name" value="HELICASE MJ1565-RELATED"/>
    <property type="match status" value="1"/>
</dbReference>
<dbReference type="eggNOG" id="COG0433">
    <property type="taxonomic scope" value="Bacteria"/>
</dbReference>